<dbReference type="CDD" id="cd06261">
    <property type="entry name" value="TM_PBP2"/>
    <property type="match status" value="1"/>
</dbReference>
<dbReference type="Gene3D" id="1.10.3720.10">
    <property type="entry name" value="MetI-like"/>
    <property type="match status" value="1"/>
</dbReference>
<dbReference type="InterPro" id="IPR000515">
    <property type="entry name" value="MetI-like"/>
</dbReference>
<keyword evidence="3" id="KW-1003">Cell membrane</keyword>
<dbReference type="PROSITE" id="PS50928">
    <property type="entry name" value="ABC_TM1"/>
    <property type="match status" value="1"/>
</dbReference>
<dbReference type="Pfam" id="PF00528">
    <property type="entry name" value="BPD_transp_1"/>
    <property type="match status" value="1"/>
</dbReference>
<feature type="transmembrane region" description="Helical" evidence="8">
    <location>
        <begin position="114"/>
        <end position="135"/>
    </location>
</feature>
<feature type="transmembrane region" description="Helical" evidence="8">
    <location>
        <begin position="245"/>
        <end position="267"/>
    </location>
</feature>
<evidence type="ECO:0000256" key="3">
    <source>
        <dbReference type="ARBA" id="ARBA00022475"/>
    </source>
</evidence>
<dbReference type="Proteomes" id="UP000602745">
    <property type="component" value="Unassembled WGS sequence"/>
</dbReference>
<reference evidence="10" key="2">
    <citation type="submission" date="2020-09" db="EMBL/GenBank/DDBJ databases">
        <authorList>
            <person name="Sun Q."/>
            <person name="Sedlacek I."/>
        </authorList>
    </citation>
    <scope>NUCLEOTIDE SEQUENCE</scope>
    <source>
        <strain evidence="10">CCM 7684</strain>
    </source>
</reference>
<dbReference type="PANTHER" id="PTHR43357">
    <property type="entry name" value="INNER MEMBRANE ABC TRANSPORTER PERMEASE PROTEIN YDCV"/>
    <property type="match status" value="1"/>
</dbReference>
<keyword evidence="11" id="KW-1185">Reference proteome</keyword>
<evidence type="ECO:0000256" key="5">
    <source>
        <dbReference type="ARBA" id="ARBA00022692"/>
    </source>
</evidence>
<comment type="caution">
    <text evidence="10">The sequence shown here is derived from an EMBL/GenBank/DDBJ whole genome shotgun (WGS) entry which is preliminary data.</text>
</comment>
<dbReference type="AlphaFoldDB" id="A0A8J3E008"/>
<evidence type="ECO:0000256" key="1">
    <source>
        <dbReference type="ARBA" id="ARBA00004429"/>
    </source>
</evidence>
<keyword evidence="2 8" id="KW-0813">Transport</keyword>
<name>A0A8J3E008_9RHOB</name>
<sequence length="282" mass="30751">MHAMDNAGKSTMTIWKWMPRKVSLAGIMAWIVFGFLFLPSLIIIPLSFGNKDQIVFPPTEFNWELYRLFFTTSNWLEATAQSGKVALLSTAIALVLGTLAAYGLERTQMRGKQLLLVVLLSPLLIPGVVMALGLYSYFAVIGLAGSTVALIAGHTVFLCPFVIVTVSAGVRELDSHVEIAASVMGASRWKIFASVVLPQLRPSLLTAALFSFLMSFDELVISWFISSPQTMTLPVKMYSSVQTETSPILAAVSTMLTVLSVVICLAAESVKRLMKRPTTNPL</sequence>
<accession>A0A8J3E008</accession>
<reference evidence="10" key="1">
    <citation type="journal article" date="2014" name="Int. J. Syst. Evol. Microbiol.">
        <title>Complete genome sequence of Corynebacterium casei LMG S-19264T (=DSM 44701T), isolated from a smear-ripened cheese.</title>
        <authorList>
            <consortium name="US DOE Joint Genome Institute (JGI-PGF)"/>
            <person name="Walter F."/>
            <person name="Albersmeier A."/>
            <person name="Kalinowski J."/>
            <person name="Ruckert C."/>
        </authorList>
    </citation>
    <scope>NUCLEOTIDE SEQUENCE</scope>
    <source>
        <strain evidence="10">CCM 7684</strain>
    </source>
</reference>
<evidence type="ECO:0000256" key="7">
    <source>
        <dbReference type="ARBA" id="ARBA00023136"/>
    </source>
</evidence>
<keyword evidence="5 8" id="KW-0812">Transmembrane</keyword>
<feature type="transmembrane region" description="Helical" evidence="8">
    <location>
        <begin position="85"/>
        <end position="102"/>
    </location>
</feature>
<evidence type="ECO:0000256" key="4">
    <source>
        <dbReference type="ARBA" id="ARBA00022519"/>
    </source>
</evidence>
<dbReference type="InterPro" id="IPR035906">
    <property type="entry name" value="MetI-like_sf"/>
</dbReference>
<gene>
    <name evidence="10" type="ORF">GCM10007276_28680</name>
</gene>
<feature type="transmembrane region" description="Helical" evidence="8">
    <location>
        <begin position="141"/>
        <end position="166"/>
    </location>
</feature>
<proteinExistence type="inferred from homology"/>
<dbReference type="EMBL" id="BMCP01000003">
    <property type="protein sequence ID" value="GGE49805.1"/>
    <property type="molecule type" value="Genomic_DNA"/>
</dbReference>
<comment type="subcellular location">
    <subcellularLocation>
        <location evidence="1">Cell inner membrane</location>
        <topology evidence="1">Multi-pass membrane protein</topology>
    </subcellularLocation>
    <subcellularLocation>
        <location evidence="8">Cell membrane</location>
        <topology evidence="8">Multi-pass membrane protein</topology>
    </subcellularLocation>
</comment>
<feature type="transmembrane region" description="Helical" evidence="8">
    <location>
        <begin position="22"/>
        <end position="48"/>
    </location>
</feature>
<evidence type="ECO:0000259" key="9">
    <source>
        <dbReference type="PROSITE" id="PS50928"/>
    </source>
</evidence>
<dbReference type="GO" id="GO:0005886">
    <property type="term" value="C:plasma membrane"/>
    <property type="evidence" value="ECO:0007669"/>
    <property type="project" value="UniProtKB-SubCell"/>
</dbReference>
<protein>
    <submittedName>
        <fullName evidence="10">Polyamine ABC transporter permease</fullName>
    </submittedName>
</protein>
<evidence type="ECO:0000313" key="10">
    <source>
        <dbReference type="EMBL" id="GGE49805.1"/>
    </source>
</evidence>
<comment type="similarity">
    <text evidence="8">Belongs to the binding-protein-dependent transport system permease family.</text>
</comment>
<evidence type="ECO:0000313" key="11">
    <source>
        <dbReference type="Proteomes" id="UP000602745"/>
    </source>
</evidence>
<dbReference type="SUPFAM" id="SSF161098">
    <property type="entry name" value="MetI-like"/>
    <property type="match status" value="1"/>
</dbReference>
<feature type="domain" description="ABC transmembrane type-1" evidence="9">
    <location>
        <begin position="79"/>
        <end position="267"/>
    </location>
</feature>
<organism evidence="10 11">
    <name type="scientific">Agaricicola taiwanensis</name>
    <dbReference type="NCBI Taxonomy" id="591372"/>
    <lineage>
        <taxon>Bacteria</taxon>
        <taxon>Pseudomonadati</taxon>
        <taxon>Pseudomonadota</taxon>
        <taxon>Alphaproteobacteria</taxon>
        <taxon>Rhodobacterales</taxon>
        <taxon>Paracoccaceae</taxon>
        <taxon>Agaricicola</taxon>
    </lineage>
</organism>
<evidence type="ECO:0000256" key="8">
    <source>
        <dbReference type="RuleBase" id="RU363032"/>
    </source>
</evidence>
<keyword evidence="6 8" id="KW-1133">Transmembrane helix</keyword>
<dbReference type="PANTHER" id="PTHR43357:SF4">
    <property type="entry name" value="INNER MEMBRANE ABC TRANSPORTER PERMEASE PROTEIN YDCV"/>
    <property type="match status" value="1"/>
</dbReference>
<evidence type="ECO:0000256" key="2">
    <source>
        <dbReference type="ARBA" id="ARBA00022448"/>
    </source>
</evidence>
<keyword evidence="7 8" id="KW-0472">Membrane</keyword>
<evidence type="ECO:0000256" key="6">
    <source>
        <dbReference type="ARBA" id="ARBA00022989"/>
    </source>
</evidence>
<keyword evidence="4" id="KW-0997">Cell inner membrane</keyword>
<dbReference type="GO" id="GO:0055085">
    <property type="term" value="P:transmembrane transport"/>
    <property type="evidence" value="ECO:0007669"/>
    <property type="project" value="InterPro"/>
</dbReference>